<name>A0A0J6Y8Q2_COCIT</name>
<gene>
    <name evidence="5" type="ORF">CIRG_03776</name>
</gene>
<dbReference type="Pfam" id="PF00549">
    <property type="entry name" value="Ligase_CoA"/>
    <property type="match status" value="2"/>
</dbReference>
<keyword evidence="2" id="KW-0547">Nucleotide-binding</keyword>
<dbReference type="GO" id="GO:0006104">
    <property type="term" value="P:succinyl-CoA metabolic process"/>
    <property type="evidence" value="ECO:0007669"/>
    <property type="project" value="TreeGrafter"/>
</dbReference>
<dbReference type="GO" id="GO:0005739">
    <property type="term" value="C:mitochondrion"/>
    <property type="evidence" value="ECO:0007669"/>
    <property type="project" value="TreeGrafter"/>
</dbReference>
<dbReference type="STRING" id="404692.A0A0J6Y8Q2"/>
<evidence type="ECO:0000256" key="3">
    <source>
        <dbReference type="ARBA" id="ARBA00022840"/>
    </source>
</evidence>
<dbReference type="InterPro" id="IPR016102">
    <property type="entry name" value="Succinyl-CoA_synth-like"/>
</dbReference>
<protein>
    <submittedName>
        <fullName evidence="5">Succinyl-CoA synthetase beta chain</fullName>
    </submittedName>
</protein>
<dbReference type="Gene3D" id="3.40.50.261">
    <property type="entry name" value="Succinyl-CoA synthetase domains"/>
    <property type="match status" value="2"/>
</dbReference>
<accession>A0A0J6Y8Q2</accession>
<dbReference type="PROSITE" id="PS01217">
    <property type="entry name" value="SUCCINYL_COA_LIG_3"/>
    <property type="match status" value="1"/>
</dbReference>
<feature type="domain" description="ATP-citrate synthase/succinyl-CoA ligase C-terminal" evidence="4">
    <location>
        <begin position="342"/>
        <end position="462"/>
    </location>
</feature>
<dbReference type="Proteomes" id="UP000054565">
    <property type="component" value="Unassembled WGS sequence"/>
</dbReference>
<proteinExistence type="predicted"/>
<evidence type="ECO:0000256" key="2">
    <source>
        <dbReference type="ARBA" id="ARBA00022741"/>
    </source>
</evidence>
<evidence type="ECO:0000313" key="5">
    <source>
        <dbReference type="EMBL" id="KMP04085.1"/>
    </source>
</evidence>
<dbReference type="Gene3D" id="3.30.470.20">
    <property type="entry name" value="ATP-grasp fold, B domain"/>
    <property type="match status" value="1"/>
</dbReference>
<dbReference type="InterPro" id="IPR005811">
    <property type="entry name" value="SUCC_ACL_C"/>
</dbReference>
<dbReference type="PANTHER" id="PTHR11815:SF1">
    <property type="entry name" value="SUCCINATE--COA LIGASE [ADP-FORMING] SUBUNIT BETA, MITOCHONDRIAL"/>
    <property type="match status" value="1"/>
</dbReference>
<dbReference type="SUPFAM" id="SSF52210">
    <property type="entry name" value="Succinyl-CoA synthetase domains"/>
    <property type="match status" value="2"/>
</dbReference>
<reference evidence="6" key="1">
    <citation type="journal article" date="2010" name="Genome Res.">
        <title>Population genomic sequencing of Coccidioides fungi reveals recent hybridization and transposon control.</title>
        <authorList>
            <person name="Neafsey D.E."/>
            <person name="Barker B.M."/>
            <person name="Sharpton T.J."/>
            <person name="Stajich J.E."/>
            <person name="Park D.J."/>
            <person name="Whiston E."/>
            <person name="Hung C.-Y."/>
            <person name="McMahan C."/>
            <person name="White J."/>
            <person name="Sykes S."/>
            <person name="Heiman D."/>
            <person name="Young S."/>
            <person name="Zeng Q."/>
            <person name="Abouelleil A."/>
            <person name="Aftuck L."/>
            <person name="Bessette D."/>
            <person name="Brown A."/>
            <person name="FitzGerald M."/>
            <person name="Lui A."/>
            <person name="Macdonald J.P."/>
            <person name="Priest M."/>
            <person name="Orbach M.J."/>
            <person name="Galgiani J.N."/>
            <person name="Kirkland T.N."/>
            <person name="Cole G.T."/>
            <person name="Birren B.W."/>
            <person name="Henn M.R."/>
            <person name="Taylor J.W."/>
            <person name="Rounsley S.D."/>
        </authorList>
    </citation>
    <scope>NUCLEOTIDE SEQUENCE [LARGE SCALE GENOMIC DNA]</scope>
    <source>
        <strain evidence="6">RMSCC 2394</strain>
    </source>
</reference>
<organism evidence="5 6">
    <name type="scientific">Coccidioides immitis RMSCC 2394</name>
    <dbReference type="NCBI Taxonomy" id="404692"/>
    <lineage>
        <taxon>Eukaryota</taxon>
        <taxon>Fungi</taxon>
        <taxon>Dikarya</taxon>
        <taxon>Ascomycota</taxon>
        <taxon>Pezizomycotina</taxon>
        <taxon>Eurotiomycetes</taxon>
        <taxon>Eurotiomycetidae</taxon>
        <taxon>Onygenales</taxon>
        <taxon>Onygenaceae</taxon>
        <taxon>Coccidioides</taxon>
    </lineage>
</organism>
<keyword evidence="1" id="KW-0816">Tricarboxylic acid cycle</keyword>
<dbReference type="GO" id="GO:0042709">
    <property type="term" value="C:succinate-CoA ligase complex"/>
    <property type="evidence" value="ECO:0007669"/>
    <property type="project" value="TreeGrafter"/>
</dbReference>
<dbReference type="GO" id="GO:0004775">
    <property type="term" value="F:succinate-CoA ligase (ADP-forming) activity"/>
    <property type="evidence" value="ECO:0007669"/>
    <property type="project" value="TreeGrafter"/>
</dbReference>
<dbReference type="InterPro" id="IPR017866">
    <property type="entry name" value="Succ-CoA_synthase_bsu_CS"/>
</dbReference>
<dbReference type="FunFam" id="3.40.50.261:FF:000001">
    <property type="entry name" value="Succinate--CoA ligase [ADP-forming] subunit beta"/>
    <property type="match status" value="1"/>
</dbReference>
<sequence length="467" mass="50753">MGGDVLAGTDFVDALKVFEHDDDTHGIIIVGEIGGTAEMDAAEWIKDYRRRTANPKPIMALVGGIEAPHGRIMGHAGAWTAPGEPDAQMKIKALQDAGAVIVDHPEKFGEGMKTLLGSSAKRPVFEDSTPRIARQQRGFHTLRRPQILRSSSISAQRRSLYLQQSDSFVLLKERNIPVRESNEPGAFFLGVSIDRTAHSPSFIASPTIDAKRYIESAKKFPFEYGKREFSANSAEIQAIAAHVGLAEPVQKSLSTLLEALTDIFMTKEAFSLETKVAVSSAGALEVQGARFGFDDAAYRSAKRQEDIHKLRNKELEVPEEVEAEKDGIVYVRLEGEGTIGTLVNGAGLAMNTVDALTIRGGHCANFLDTGGKATSETVKSAFKIILSDPRVKAIFVNIFGGLTRSEMIAEGIIMAFRDLGMKVPVVVRLRGTNEELGQKMIAESKLPLHAFDSFEEAAAKVISFSHS</sequence>
<feature type="domain" description="ATP-citrate synthase/succinyl-CoA ligase C-terminal" evidence="4">
    <location>
        <begin position="1"/>
        <end position="100"/>
    </location>
</feature>
<evidence type="ECO:0000256" key="1">
    <source>
        <dbReference type="ARBA" id="ARBA00022532"/>
    </source>
</evidence>
<dbReference type="OrthoDB" id="1664372at2759"/>
<dbReference type="PRINTS" id="PR01798">
    <property type="entry name" value="SCOASYNTHASE"/>
</dbReference>
<evidence type="ECO:0000259" key="4">
    <source>
        <dbReference type="Pfam" id="PF00549"/>
    </source>
</evidence>
<dbReference type="GO" id="GO:0005524">
    <property type="term" value="F:ATP binding"/>
    <property type="evidence" value="ECO:0007669"/>
    <property type="project" value="UniProtKB-KW"/>
</dbReference>
<evidence type="ECO:0000313" key="6">
    <source>
        <dbReference type="Proteomes" id="UP000054565"/>
    </source>
</evidence>
<dbReference type="EMBL" id="DS028094">
    <property type="protein sequence ID" value="KMP04085.1"/>
    <property type="molecule type" value="Genomic_DNA"/>
</dbReference>
<keyword evidence="3" id="KW-0067">ATP-binding</keyword>
<dbReference type="PANTHER" id="PTHR11815">
    <property type="entry name" value="SUCCINYL-COA SYNTHETASE BETA CHAIN"/>
    <property type="match status" value="1"/>
</dbReference>
<dbReference type="AlphaFoldDB" id="A0A0J6Y8Q2"/>
<dbReference type="GO" id="GO:0006099">
    <property type="term" value="P:tricarboxylic acid cycle"/>
    <property type="evidence" value="ECO:0007669"/>
    <property type="project" value="UniProtKB-KW"/>
</dbReference>